<dbReference type="PANTHER" id="PTHR46689">
    <property type="entry name" value="MEMBRANE PROTEIN, PUTATIVE-RELATED"/>
    <property type="match status" value="1"/>
</dbReference>
<feature type="region of interest" description="Disordered" evidence="5">
    <location>
        <begin position="459"/>
        <end position="584"/>
    </location>
</feature>
<feature type="region of interest" description="Disordered" evidence="5">
    <location>
        <begin position="1"/>
        <end position="73"/>
    </location>
</feature>
<dbReference type="InterPro" id="IPR036259">
    <property type="entry name" value="MFS_trans_sf"/>
</dbReference>
<dbReference type="SUPFAM" id="SSF103473">
    <property type="entry name" value="MFS general substrate transporter"/>
    <property type="match status" value="1"/>
</dbReference>
<evidence type="ECO:0000259" key="7">
    <source>
        <dbReference type="PROSITE" id="PS50888"/>
    </source>
</evidence>
<feature type="transmembrane region" description="Helical" evidence="6">
    <location>
        <begin position="307"/>
        <end position="329"/>
    </location>
</feature>
<feature type="transmembrane region" description="Helical" evidence="6">
    <location>
        <begin position="335"/>
        <end position="353"/>
    </location>
</feature>
<dbReference type="GO" id="GO:0022857">
    <property type="term" value="F:transmembrane transporter activity"/>
    <property type="evidence" value="ECO:0007669"/>
    <property type="project" value="InterPro"/>
</dbReference>
<dbReference type="Gene3D" id="3.60.21.70">
    <property type="entry name" value="PhoD-like phosphatase"/>
    <property type="match status" value="1"/>
</dbReference>
<feature type="region of interest" description="Disordered" evidence="5">
    <location>
        <begin position="901"/>
        <end position="923"/>
    </location>
</feature>
<dbReference type="EMBL" id="CVQI01032252">
    <property type="protein sequence ID" value="CRK40779.1"/>
    <property type="molecule type" value="Genomic_DNA"/>
</dbReference>
<keyword evidence="4 6" id="KW-0472">Membrane</keyword>
<dbReference type="AlphaFoldDB" id="A0A0G4N376"/>
<dbReference type="SMART" id="SM00353">
    <property type="entry name" value="HLH"/>
    <property type="match status" value="1"/>
</dbReference>
<organism evidence="8 9">
    <name type="scientific">Verticillium longisporum</name>
    <name type="common">Verticillium dahliae var. longisporum</name>
    <dbReference type="NCBI Taxonomy" id="100787"/>
    <lineage>
        <taxon>Eukaryota</taxon>
        <taxon>Fungi</taxon>
        <taxon>Dikarya</taxon>
        <taxon>Ascomycota</taxon>
        <taxon>Pezizomycotina</taxon>
        <taxon>Sordariomycetes</taxon>
        <taxon>Hypocreomycetidae</taxon>
        <taxon>Glomerellales</taxon>
        <taxon>Plectosphaerellaceae</taxon>
        <taxon>Verticillium</taxon>
    </lineage>
</organism>
<dbReference type="SUPFAM" id="SSF47459">
    <property type="entry name" value="HLH, helix-loop-helix DNA-binding domain"/>
    <property type="match status" value="1"/>
</dbReference>
<evidence type="ECO:0000256" key="6">
    <source>
        <dbReference type="SAM" id="Phobius"/>
    </source>
</evidence>
<feature type="compositionally biased region" description="Low complexity" evidence="5">
    <location>
        <begin position="548"/>
        <end position="579"/>
    </location>
</feature>
<proteinExistence type="predicted"/>
<feature type="compositionally biased region" description="Low complexity" evidence="5">
    <location>
        <begin position="477"/>
        <end position="488"/>
    </location>
</feature>
<name>A0A0G4N376_VERLO</name>
<reference evidence="9" key="1">
    <citation type="submission" date="2015-05" db="EMBL/GenBank/DDBJ databases">
        <authorList>
            <person name="Fogelqvist Johan"/>
        </authorList>
    </citation>
    <scope>NUCLEOTIDE SEQUENCE [LARGE SCALE GENOMIC DNA]</scope>
</reference>
<feature type="compositionally biased region" description="Basic and acidic residues" evidence="5">
    <location>
        <begin position="57"/>
        <end position="73"/>
    </location>
</feature>
<dbReference type="PANTHER" id="PTHR46689:SF3">
    <property type="entry name" value="PHOD-LIKE PHOSPHATASE DOMAIN-CONTAINING PROTEIN"/>
    <property type="match status" value="1"/>
</dbReference>
<evidence type="ECO:0000256" key="5">
    <source>
        <dbReference type="SAM" id="MobiDB-lite"/>
    </source>
</evidence>
<dbReference type="Proteomes" id="UP000045706">
    <property type="component" value="Unassembled WGS sequence"/>
</dbReference>
<evidence type="ECO:0000256" key="3">
    <source>
        <dbReference type="ARBA" id="ARBA00022989"/>
    </source>
</evidence>
<feature type="transmembrane region" description="Helical" evidence="6">
    <location>
        <begin position="204"/>
        <end position="231"/>
    </location>
</feature>
<dbReference type="InterPro" id="IPR005828">
    <property type="entry name" value="MFS_sugar_transport-like"/>
</dbReference>
<gene>
    <name evidence="8" type="ORF">BN1723_015799</name>
</gene>
<dbReference type="Pfam" id="PF00083">
    <property type="entry name" value="Sugar_tr"/>
    <property type="match status" value="1"/>
</dbReference>
<dbReference type="GO" id="GO:0046983">
    <property type="term" value="F:protein dimerization activity"/>
    <property type="evidence" value="ECO:0007669"/>
    <property type="project" value="InterPro"/>
</dbReference>
<sequence length="947" mass="102654">MASNAEKLDDVEKNPYASASRWRHQESPAFLRHAGQAMPRDAQETHGNTSDLASFLNKDRVEPERPTTAEHRAGNSKPIMIGAAEAKEEIEPRQDAHVDGVENAGVSDGREVVCGPLLNYRRTEGTLWRGSALIVVSGGGKTQNFVPTMNLRQRGDRHPQGASKPAEGCNVFISITCEGSGPGASPIGIVPAKVDGNAETIELFIYWTIPLLDQTLVVVSLAGYYLASLLIDNKLYGRKTMQQVGFFMCFIMFVIPAFNYDYYTSPAGIHAFQAMYFLSSFFNQFGPNSVTFLVAGEVFPTPVRASAHGFSACIGKAGALLASVLYNYIDTPTKFHVVPWFGLAGMLLTWGFLPDTTGLGVGVRKSSSLVAYNIVSAPKSRPTKLSLRNVIPGTFLAISLGIFLNHLSPSCVAAPQHANFSDNTKMPRPALPPTPASSTDIEGKDGTKKLASLQLAFELPPPAIARDPSSISPTDMSTSPPSLPSVSSGRASYPMQVAETVKSRRRASSAAQKPAAKEAFTLPPPPTRSRKIIQMKPKQEEPEEDSPSAKNSTASQAAASNGTAAAASKKKQPSATSAAGRKIARKTAHSLIERRRRSKMNEEFAVLKGMIPACTGEMHKLAILQASIEYVRYLEDCVSKLKEQREAPDMQTPTEGGRDLWASIPQFAPTYLSVYAPLCFPAYSAATGSLTRRPLALDDAGEDTIELMLVLGPIAAHHGHAHGPEAPAEEGHDAQLNLGEVAASAEHAGADGEGLYHVKVGPGAVVGHDDGRRRHREKPFHVMIGGGDQIYNDGIRVSGPLRAWTDISNPTKRRHYAFPEKLRQACDDYYLKNYIKWYSREPFAGMNGTIPQVNIWDDHDIIDGFGSYVDEFMKCDVFRGIGGTAHKYYMLFQHHLPPPPSTYTTDHGESLSGPGQGEDPNQLMDTFVAPSKTDDCYIVGSKHGGYD</sequence>
<feature type="transmembrane region" description="Helical" evidence="6">
    <location>
        <begin position="243"/>
        <end position="262"/>
    </location>
</feature>
<dbReference type="InterPro" id="IPR011598">
    <property type="entry name" value="bHLH_dom"/>
</dbReference>
<evidence type="ECO:0000313" key="8">
    <source>
        <dbReference type="EMBL" id="CRK40779.1"/>
    </source>
</evidence>
<dbReference type="InterPro" id="IPR038607">
    <property type="entry name" value="PhoD-like_sf"/>
</dbReference>
<dbReference type="Pfam" id="PF00010">
    <property type="entry name" value="HLH"/>
    <property type="match status" value="1"/>
</dbReference>
<feature type="region of interest" description="Disordered" evidence="5">
    <location>
        <begin position="421"/>
        <end position="444"/>
    </location>
</feature>
<dbReference type="Gene3D" id="4.10.280.10">
    <property type="entry name" value="Helix-loop-helix DNA-binding domain"/>
    <property type="match status" value="1"/>
</dbReference>
<evidence type="ECO:0000256" key="4">
    <source>
        <dbReference type="ARBA" id="ARBA00023136"/>
    </source>
</evidence>
<evidence type="ECO:0000313" key="9">
    <source>
        <dbReference type="Proteomes" id="UP000045706"/>
    </source>
</evidence>
<evidence type="ECO:0000256" key="2">
    <source>
        <dbReference type="ARBA" id="ARBA00022692"/>
    </source>
</evidence>
<keyword evidence="2 6" id="KW-0812">Transmembrane</keyword>
<feature type="compositionally biased region" description="Basic and acidic residues" evidence="5">
    <location>
        <begin position="1"/>
        <end position="13"/>
    </location>
</feature>
<protein>
    <recommendedName>
        <fullName evidence="7">BHLH domain-containing protein</fullName>
    </recommendedName>
</protein>
<dbReference type="InterPro" id="IPR043904">
    <property type="entry name" value="PhoD_2-like"/>
</dbReference>
<comment type="subcellular location">
    <subcellularLocation>
        <location evidence="1">Membrane</location>
    </subcellularLocation>
</comment>
<evidence type="ECO:0000256" key="1">
    <source>
        <dbReference type="ARBA" id="ARBA00004370"/>
    </source>
</evidence>
<feature type="domain" description="BHLH" evidence="7">
    <location>
        <begin position="584"/>
        <end position="634"/>
    </location>
</feature>
<dbReference type="Pfam" id="PF19050">
    <property type="entry name" value="PhoD_2"/>
    <property type="match status" value="1"/>
</dbReference>
<dbReference type="GO" id="GO:0016020">
    <property type="term" value="C:membrane"/>
    <property type="evidence" value="ECO:0007669"/>
    <property type="project" value="UniProtKB-SubCell"/>
</dbReference>
<keyword evidence="3 6" id="KW-1133">Transmembrane helix</keyword>
<dbReference type="PROSITE" id="PS50888">
    <property type="entry name" value="BHLH"/>
    <property type="match status" value="1"/>
</dbReference>
<dbReference type="InterPro" id="IPR036638">
    <property type="entry name" value="HLH_DNA-bd_sf"/>
</dbReference>
<feature type="transmembrane region" description="Helical" evidence="6">
    <location>
        <begin position="274"/>
        <end position="295"/>
    </location>
</feature>
<dbReference type="Gene3D" id="1.20.1250.20">
    <property type="entry name" value="MFS general substrate transporter like domains"/>
    <property type="match status" value="1"/>
</dbReference>
<accession>A0A0G4N376</accession>